<evidence type="ECO:0000256" key="8">
    <source>
        <dbReference type="ARBA" id="ARBA00023163"/>
    </source>
</evidence>
<dbReference type="InterPro" id="IPR006456">
    <property type="entry name" value="ZF_HD_homeobox_Cys/His_dimer"/>
</dbReference>
<keyword evidence="2" id="KW-0479">Metal-binding</keyword>
<evidence type="ECO:0000313" key="12">
    <source>
        <dbReference type="EMBL" id="SPD29848.1"/>
    </source>
</evidence>
<dbReference type="GO" id="GO:0008270">
    <property type="term" value="F:zinc ion binding"/>
    <property type="evidence" value="ECO:0007669"/>
    <property type="project" value="UniProtKB-KW"/>
</dbReference>
<feature type="compositionally biased region" description="Polar residues" evidence="10">
    <location>
        <begin position="28"/>
        <end position="39"/>
    </location>
</feature>
<dbReference type="GO" id="GO:0003700">
    <property type="term" value="F:DNA-binding transcription factor activity"/>
    <property type="evidence" value="ECO:0007669"/>
    <property type="project" value="TreeGrafter"/>
</dbReference>
<dbReference type="Gene3D" id="1.10.10.60">
    <property type="entry name" value="Homeodomain-like"/>
    <property type="match status" value="1"/>
</dbReference>
<keyword evidence="5" id="KW-0805">Transcription regulation</keyword>
<dbReference type="PROSITE" id="PS00028">
    <property type="entry name" value="ZINC_FINGER_C2H2_1"/>
    <property type="match status" value="1"/>
</dbReference>
<keyword evidence="3" id="KW-0863">Zinc-finger</keyword>
<dbReference type="GO" id="GO:0050793">
    <property type="term" value="P:regulation of developmental process"/>
    <property type="evidence" value="ECO:0007669"/>
    <property type="project" value="TreeGrafter"/>
</dbReference>
<evidence type="ECO:0000256" key="1">
    <source>
        <dbReference type="ARBA" id="ARBA00004123"/>
    </source>
</evidence>
<feature type="region of interest" description="Disordered" evidence="10">
    <location>
        <begin position="1"/>
        <end position="63"/>
    </location>
</feature>
<evidence type="ECO:0000256" key="7">
    <source>
        <dbReference type="ARBA" id="ARBA00023155"/>
    </source>
</evidence>
<feature type="compositionally biased region" description="Low complexity" evidence="10">
    <location>
        <begin position="132"/>
        <end position="141"/>
    </location>
</feature>
<feature type="region of interest" description="Disordered" evidence="10">
    <location>
        <begin position="125"/>
        <end position="155"/>
    </location>
</feature>
<sequence length="308" mass="34119">MDLNPTTTTTPTPTPDTDTETPPQTQPSFKSLSFTTNGSLKRHQDPHLPPPPPPQQPQPQPPMLVSYKECLKNHAAAMGGLALDGCGEFLSSPTATPSDPSSLKCAACGCHRNFHRRDSPKVHNFHHQNLNLSSPSSSTSPSPSPVRSPPPLSHLPPSQYYYTSSSSIPQMLLSLSAASPQPSDEMMMMMMKAEKENPLGRKRFRTKFTQEQKEKMFLFSEKLGWRMQKCSDSLVDEFCKEIGIDRKVLRVWMHNNKNNTLKKREEGLVGHDSIVNVAAAAARISFETNAYCCKKEIDYNVNGSSSSS</sequence>
<dbReference type="InterPro" id="IPR013087">
    <property type="entry name" value="Znf_C2H2_type"/>
</dbReference>
<name>A0A2N9IZ50_FAGSY</name>
<dbReference type="GO" id="GO:0000976">
    <property type="term" value="F:transcription cis-regulatory region binding"/>
    <property type="evidence" value="ECO:0007669"/>
    <property type="project" value="TreeGrafter"/>
</dbReference>
<feature type="compositionally biased region" description="Pro residues" evidence="10">
    <location>
        <begin position="47"/>
        <end position="62"/>
    </location>
</feature>
<dbReference type="FunFam" id="1.10.10.60:FF:000257">
    <property type="entry name" value="Zinc-finger homeodomain protein 2"/>
    <property type="match status" value="1"/>
</dbReference>
<dbReference type="EMBL" id="OIVN01006290">
    <property type="protein sequence ID" value="SPD29848.1"/>
    <property type="molecule type" value="Genomic_DNA"/>
</dbReference>
<keyword evidence="6" id="KW-0238">DNA-binding</keyword>
<feature type="compositionally biased region" description="Pro residues" evidence="10">
    <location>
        <begin position="142"/>
        <end position="154"/>
    </location>
</feature>
<evidence type="ECO:0000256" key="10">
    <source>
        <dbReference type="SAM" id="MobiDB-lite"/>
    </source>
</evidence>
<evidence type="ECO:0000259" key="11">
    <source>
        <dbReference type="PROSITE" id="PS51523"/>
    </source>
</evidence>
<dbReference type="PROSITE" id="PS51523">
    <property type="entry name" value="ZF_HD_DIMER"/>
    <property type="match status" value="1"/>
</dbReference>
<evidence type="ECO:0000256" key="5">
    <source>
        <dbReference type="ARBA" id="ARBA00023015"/>
    </source>
</evidence>
<dbReference type="AlphaFoldDB" id="A0A2N9IZ50"/>
<organism evidence="12">
    <name type="scientific">Fagus sylvatica</name>
    <name type="common">Beechnut</name>
    <dbReference type="NCBI Taxonomy" id="28930"/>
    <lineage>
        <taxon>Eukaryota</taxon>
        <taxon>Viridiplantae</taxon>
        <taxon>Streptophyta</taxon>
        <taxon>Embryophyta</taxon>
        <taxon>Tracheophyta</taxon>
        <taxon>Spermatophyta</taxon>
        <taxon>Magnoliopsida</taxon>
        <taxon>eudicotyledons</taxon>
        <taxon>Gunneridae</taxon>
        <taxon>Pentapetalae</taxon>
        <taxon>rosids</taxon>
        <taxon>fabids</taxon>
        <taxon>Fagales</taxon>
        <taxon>Fagaceae</taxon>
        <taxon>Fagus</taxon>
    </lineage>
</organism>
<evidence type="ECO:0000256" key="2">
    <source>
        <dbReference type="ARBA" id="ARBA00022723"/>
    </source>
</evidence>
<protein>
    <recommendedName>
        <fullName evidence="11">ZF-HD dimerization-type domain-containing protein</fullName>
    </recommendedName>
</protein>
<dbReference type="InterPro" id="IPR009057">
    <property type="entry name" value="Homeodomain-like_sf"/>
</dbReference>
<proteinExistence type="predicted"/>
<dbReference type="PANTHER" id="PTHR31948">
    <property type="entry name" value="ZINC-FINGER HOMEODOMAIN PROTEIN 2"/>
    <property type="match status" value="1"/>
</dbReference>
<gene>
    <name evidence="12" type="ORF">FSB_LOCUS57730</name>
</gene>
<evidence type="ECO:0000256" key="6">
    <source>
        <dbReference type="ARBA" id="ARBA00023125"/>
    </source>
</evidence>
<keyword evidence="8" id="KW-0804">Transcription</keyword>
<dbReference type="NCBIfam" id="TIGR01565">
    <property type="entry name" value="homeo_ZF_HD"/>
    <property type="match status" value="1"/>
</dbReference>
<dbReference type="NCBIfam" id="TIGR01566">
    <property type="entry name" value="ZF_HD_prot_N"/>
    <property type="match status" value="1"/>
</dbReference>
<dbReference type="SUPFAM" id="SSF46689">
    <property type="entry name" value="Homeodomain-like"/>
    <property type="match status" value="1"/>
</dbReference>
<dbReference type="PANTHER" id="PTHR31948:SF72">
    <property type="entry name" value="ZINC-FINGER HOMEODOMAIN PROTEIN 10"/>
    <property type="match status" value="1"/>
</dbReference>
<dbReference type="InterPro" id="IPR006455">
    <property type="entry name" value="Homeodomain_ZF_HD"/>
</dbReference>
<feature type="compositionally biased region" description="Low complexity" evidence="10">
    <location>
        <begin position="1"/>
        <end position="11"/>
    </location>
</feature>
<reference evidence="12" key="1">
    <citation type="submission" date="2018-02" db="EMBL/GenBank/DDBJ databases">
        <authorList>
            <person name="Cohen D.B."/>
            <person name="Kent A.D."/>
        </authorList>
    </citation>
    <scope>NUCLEOTIDE SEQUENCE</scope>
</reference>
<comment type="subcellular location">
    <subcellularLocation>
        <location evidence="1">Nucleus</location>
    </subcellularLocation>
</comment>
<feature type="domain" description="ZF-HD dimerization-type" evidence="11">
    <location>
        <begin position="67"/>
        <end position="118"/>
    </location>
</feature>
<evidence type="ECO:0000256" key="4">
    <source>
        <dbReference type="ARBA" id="ARBA00022833"/>
    </source>
</evidence>
<evidence type="ECO:0000256" key="3">
    <source>
        <dbReference type="ARBA" id="ARBA00022771"/>
    </source>
</evidence>
<dbReference type="Pfam" id="PF04770">
    <property type="entry name" value="ZF-HD_dimer"/>
    <property type="match status" value="1"/>
</dbReference>
<keyword evidence="9" id="KW-0539">Nucleus</keyword>
<keyword evidence="7" id="KW-0371">Homeobox</keyword>
<evidence type="ECO:0000256" key="9">
    <source>
        <dbReference type="ARBA" id="ARBA00023242"/>
    </source>
</evidence>
<dbReference type="GO" id="GO:0005634">
    <property type="term" value="C:nucleus"/>
    <property type="evidence" value="ECO:0007669"/>
    <property type="project" value="UniProtKB-SubCell"/>
</dbReference>
<keyword evidence="4" id="KW-0862">Zinc</keyword>
<accession>A0A2N9IZ50</accession>